<organism evidence="1">
    <name type="scientific">Siphoviridae sp. ct6Ob18</name>
    <dbReference type="NCBI Taxonomy" id="2827783"/>
    <lineage>
        <taxon>Viruses</taxon>
        <taxon>Duplodnaviria</taxon>
        <taxon>Heunggongvirae</taxon>
        <taxon>Uroviricota</taxon>
        <taxon>Caudoviricetes</taxon>
    </lineage>
</organism>
<reference evidence="1" key="1">
    <citation type="journal article" date="2021" name="Proc. Natl. Acad. Sci. U.S.A.">
        <title>A Catalog of Tens of Thousands of Viruses from Human Metagenomes Reveals Hidden Associations with Chronic Diseases.</title>
        <authorList>
            <person name="Tisza M.J."/>
            <person name="Buck C.B."/>
        </authorList>
    </citation>
    <scope>NUCLEOTIDE SEQUENCE</scope>
    <source>
        <strain evidence="1">Ct6Ob18</strain>
    </source>
</reference>
<dbReference type="PROSITE" id="PS51257">
    <property type="entry name" value="PROKAR_LIPOPROTEIN"/>
    <property type="match status" value="1"/>
</dbReference>
<keyword evidence="1" id="KW-0449">Lipoprotein</keyword>
<sequence>MIMKHVLFIFFTTLLFTGCGKDEDKEVELDFKPTTPTEIVGLWGRQDGAKYYYYKFNDETNGSYQLIDKAGPMDTYYKFTYTIGTTGDPYIMEYTLKDGTKKTIGIGMYKWGNLMLGSKEFFKLEK</sequence>
<evidence type="ECO:0000313" key="1">
    <source>
        <dbReference type="EMBL" id="DAF62557.1"/>
    </source>
</evidence>
<dbReference type="EMBL" id="BK032824">
    <property type="protein sequence ID" value="DAF62557.1"/>
    <property type="molecule type" value="Genomic_DNA"/>
</dbReference>
<accession>A0A8S5TGZ5</accession>
<protein>
    <submittedName>
        <fullName evidence="1">Prokaryotic membrane lipoprotein lipid attachment site</fullName>
    </submittedName>
</protein>
<proteinExistence type="predicted"/>
<name>A0A8S5TGZ5_9CAUD</name>